<accession>A0AAE0IJT2</accession>
<dbReference type="InterPro" id="IPR016181">
    <property type="entry name" value="Acyl_CoA_acyltransferase"/>
</dbReference>
<keyword evidence="3" id="KW-1185">Reference proteome</keyword>
<dbReference type="EMBL" id="JAUEDM010000002">
    <property type="protein sequence ID" value="KAK3326097.1"/>
    <property type="molecule type" value="Genomic_DNA"/>
</dbReference>
<gene>
    <name evidence="2" type="ORF">B0H66DRAFT_588753</name>
</gene>
<sequence>MSEHWQFGKHLDLTLDDVVCSEATDRQRTLSWKLNGACWVPRMTLEEYVGLEKTLSETALTAHGRIRYYVLTRKDDPETIVSSCEVIYKTLLLADATGSRVVDGYSVASLFTAPQHRGRGMASFLLKRVQELADRFTECGTLYSDSRRTYHSRLGWVSFASAQIVFNLDLSQPVDSNKPDDRVSLLAESDVADLCDKDVQGLMQQFHLLAKQLEAEKRGTTHITFLPTFAQCSWHFARDAYMAKAMAVGRPVQYRGARTSDGQSWLYWDHDLRERKLKVLRIVVGGDNTENKWEEDIKVLLEAALAEARAWGLPKVIVWNPYKTVSAAATNVWLDADNSKLKLLFEDRDDGTIPSLRWRNGDRSRTTLWEENEYFSWC</sequence>
<evidence type="ECO:0000313" key="3">
    <source>
        <dbReference type="Proteomes" id="UP001283341"/>
    </source>
</evidence>
<dbReference type="InterPro" id="IPR053013">
    <property type="entry name" value="LAT"/>
</dbReference>
<proteinExistence type="predicted"/>
<dbReference type="Pfam" id="PF22998">
    <property type="entry name" value="GNAT_LYC1-like"/>
    <property type="match status" value="1"/>
</dbReference>
<dbReference type="InterPro" id="IPR055100">
    <property type="entry name" value="GNAT_LYC1-like"/>
</dbReference>
<reference evidence="2" key="1">
    <citation type="journal article" date="2023" name="Mol. Phylogenet. Evol.">
        <title>Genome-scale phylogeny and comparative genomics of the fungal order Sordariales.</title>
        <authorList>
            <person name="Hensen N."/>
            <person name="Bonometti L."/>
            <person name="Westerberg I."/>
            <person name="Brannstrom I.O."/>
            <person name="Guillou S."/>
            <person name="Cros-Aarteil S."/>
            <person name="Calhoun S."/>
            <person name="Haridas S."/>
            <person name="Kuo A."/>
            <person name="Mondo S."/>
            <person name="Pangilinan J."/>
            <person name="Riley R."/>
            <person name="LaButti K."/>
            <person name="Andreopoulos B."/>
            <person name="Lipzen A."/>
            <person name="Chen C."/>
            <person name="Yan M."/>
            <person name="Daum C."/>
            <person name="Ng V."/>
            <person name="Clum A."/>
            <person name="Steindorff A."/>
            <person name="Ohm R.A."/>
            <person name="Martin F."/>
            <person name="Silar P."/>
            <person name="Natvig D.O."/>
            <person name="Lalanne C."/>
            <person name="Gautier V."/>
            <person name="Ament-Velasquez S.L."/>
            <person name="Kruys A."/>
            <person name="Hutchinson M.I."/>
            <person name="Powell A.J."/>
            <person name="Barry K."/>
            <person name="Miller A.N."/>
            <person name="Grigoriev I.V."/>
            <person name="Debuchy R."/>
            <person name="Gladieux P."/>
            <person name="Hiltunen Thoren M."/>
            <person name="Johannesson H."/>
        </authorList>
    </citation>
    <scope>NUCLEOTIDE SEQUENCE</scope>
    <source>
        <strain evidence="2">CBS 118394</strain>
    </source>
</reference>
<dbReference type="SUPFAM" id="SSF55729">
    <property type="entry name" value="Acyl-CoA N-acyltransferases (Nat)"/>
    <property type="match status" value="1"/>
</dbReference>
<dbReference type="AlphaFoldDB" id="A0AAE0IJT2"/>
<dbReference type="PANTHER" id="PTHR34815:SF4">
    <property type="entry name" value="N-ACETYLTRANSFERASE DOMAIN-CONTAINING PROTEIN"/>
    <property type="match status" value="1"/>
</dbReference>
<feature type="domain" description="LYC1 C-terminal" evidence="1">
    <location>
        <begin position="175"/>
        <end position="378"/>
    </location>
</feature>
<protein>
    <recommendedName>
        <fullName evidence="1">LYC1 C-terminal domain-containing protein</fullName>
    </recommendedName>
</protein>
<dbReference type="PANTHER" id="PTHR34815">
    <property type="entry name" value="LYSINE ACETYLTRANSFERASE"/>
    <property type="match status" value="1"/>
</dbReference>
<dbReference type="Gene3D" id="3.40.630.30">
    <property type="match status" value="1"/>
</dbReference>
<organism evidence="2 3">
    <name type="scientific">Apodospora peruviana</name>
    <dbReference type="NCBI Taxonomy" id="516989"/>
    <lineage>
        <taxon>Eukaryota</taxon>
        <taxon>Fungi</taxon>
        <taxon>Dikarya</taxon>
        <taxon>Ascomycota</taxon>
        <taxon>Pezizomycotina</taxon>
        <taxon>Sordariomycetes</taxon>
        <taxon>Sordariomycetidae</taxon>
        <taxon>Sordariales</taxon>
        <taxon>Lasiosphaeriaceae</taxon>
        <taxon>Apodospora</taxon>
    </lineage>
</organism>
<evidence type="ECO:0000259" key="1">
    <source>
        <dbReference type="Pfam" id="PF22998"/>
    </source>
</evidence>
<evidence type="ECO:0000313" key="2">
    <source>
        <dbReference type="EMBL" id="KAK3326097.1"/>
    </source>
</evidence>
<reference evidence="2" key="2">
    <citation type="submission" date="2023-06" db="EMBL/GenBank/DDBJ databases">
        <authorList>
            <consortium name="Lawrence Berkeley National Laboratory"/>
            <person name="Haridas S."/>
            <person name="Hensen N."/>
            <person name="Bonometti L."/>
            <person name="Westerberg I."/>
            <person name="Brannstrom I.O."/>
            <person name="Guillou S."/>
            <person name="Cros-Aarteil S."/>
            <person name="Calhoun S."/>
            <person name="Kuo A."/>
            <person name="Mondo S."/>
            <person name="Pangilinan J."/>
            <person name="Riley R."/>
            <person name="Labutti K."/>
            <person name="Andreopoulos B."/>
            <person name="Lipzen A."/>
            <person name="Chen C."/>
            <person name="Yanf M."/>
            <person name="Daum C."/>
            <person name="Ng V."/>
            <person name="Clum A."/>
            <person name="Steindorff A."/>
            <person name="Ohm R."/>
            <person name="Martin F."/>
            <person name="Silar P."/>
            <person name="Natvig D."/>
            <person name="Lalanne C."/>
            <person name="Gautier V."/>
            <person name="Ament-Velasquez S.L."/>
            <person name="Kruys A."/>
            <person name="Hutchinson M.I."/>
            <person name="Powell A.J."/>
            <person name="Barry K."/>
            <person name="Miller A.N."/>
            <person name="Grigoriev I.V."/>
            <person name="Debuchy R."/>
            <person name="Gladieux P."/>
            <person name="Thoren M.H."/>
            <person name="Johannesson H."/>
        </authorList>
    </citation>
    <scope>NUCLEOTIDE SEQUENCE</scope>
    <source>
        <strain evidence="2">CBS 118394</strain>
    </source>
</reference>
<dbReference type="Proteomes" id="UP001283341">
    <property type="component" value="Unassembled WGS sequence"/>
</dbReference>
<comment type="caution">
    <text evidence="2">The sequence shown here is derived from an EMBL/GenBank/DDBJ whole genome shotgun (WGS) entry which is preliminary data.</text>
</comment>
<name>A0AAE0IJT2_9PEZI</name>